<protein>
    <recommendedName>
        <fullName evidence="1">Sulfatase-modifying factor enzyme-like domain-containing protein</fullName>
    </recommendedName>
</protein>
<dbReference type="InterPro" id="IPR051043">
    <property type="entry name" value="Sulfatase_Mod_Factor_Kinase"/>
</dbReference>
<dbReference type="PANTHER" id="PTHR23150">
    <property type="entry name" value="SULFATASE MODIFYING FACTOR 1, 2"/>
    <property type="match status" value="1"/>
</dbReference>
<dbReference type="AlphaFoldDB" id="A0A8J3IL40"/>
<sequence length="336" mass="37768">MTEYISQQHEHIPTSPPAQNMVWIPGGTFLMGSNQHYPDEAPVHPVTVDGFWMDQYTVTNKQFERFVAATGYVTVAERPLNPQDYPGADPTQLVPGSLVFQQPSHPVDLRNVGNWWAYIPGANWRHPEGPGSTIEGRDNFPVVHISYEDAEAYARWANKSLPTEAQWERAARGGLEEMVYTWGNEFAPVGTLMANTWQGEFPWQNLRADGKVGPMTVGSFAPNGYGLYDMAGNVWEWTSDWYRPRHPRPAQQACCIPINPQGGSQERSFDPMMPQIHIPRKVLKGGSFLCAPNYCLRYRPAARIPEAIDTATCHIGFRCIIPMDHRHVALYDSGGN</sequence>
<gene>
    <name evidence="2" type="ORF">KSF_022240</name>
</gene>
<dbReference type="InterPro" id="IPR005532">
    <property type="entry name" value="SUMF_dom"/>
</dbReference>
<dbReference type="InterPro" id="IPR042095">
    <property type="entry name" value="SUMF_sf"/>
</dbReference>
<dbReference type="EMBL" id="BNJK01000001">
    <property type="protein sequence ID" value="GHO92176.1"/>
    <property type="molecule type" value="Genomic_DNA"/>
</dbReference>
<dbReference type="Gene3D" id="3.90.1580.10">
    <property type="entry name" value="paralog of FGE (formylglycine-generating enzyme)"/>
    <property type="match status" value="1"/>
</dbReference>
<proteinExistence type="predicted"/>
<dbReference type="Proteomes" id="UP000597444">
    <property type="component" value="Unassembled WGS sequence"/>
</dbReference>
<dbReference type="RefSeq" id="WP_220203028.1">
    <property type="nucleotide sequence ID" value="NZ_BNJK01000001.1"/>
</dbReference>
<feature type="domain" description="Sulfatase-modifying factor enzyme-like" evidence="1">
    <location>
        <begin position="18"/>
        <end position="320"/>
    </location>
</feature>
<name>A0A8J3IL40_9CHLR</name>
<reference evidence="2" key="1">
    <citation type="submission" date="2020-10" db="EMBL/GenBank/DDBJ databases">
        <title>Taxonomic study of unclassified bacteria belonging to the class Ktedonobacteria.</title>
        <authorList>
            <person name="Yabe S."/>
            <person name="Wang C.M."/>
            <person name="Zheng Y."/>
            <person name="Sakai Y."/>
            <person name="Cavaletti L."/>
            <person name="Monciardini P."/>
            <person name="Donadio S."/>
        </authorList>
    </citation>
    <scope>NUCLEOTIDE SEQUENCE</scope>
    <source>
        <strain evidence="2">ID150040</strain>
    </source>
</reference>
<dbReference type="GO" id="GO:0120147">
    <property type="term" value="F:formylglycine-generating oxidase activity"/>
    <property type="evidence" value="ECO:0007669"/>
    <property type="project" value="TreeGrafter"/>
</dbReference>
<dbReference type="SUPFAM" id="SSF56436">
    <property type="entry name" value="C-type lectin-like"/>
    <property type="match status" value="1"/>
</dbReference>
<comment type="caution">
    <text evidence="2">The sequence shown here is derived from an EMBL/GenBank/DDBJ whole genome shotgun (WGS) entry which is preliminary data.</text>
</comment>
<evidence type="ECO:0000259" key="1">
    <source>
        <dbReference type="Pfam" id="PF03781"/>
    </source>
</evidence>
<evidence type="ECO:0000313" key="2">
    <source>
        <dbReference type="EMBL" id="GHO92176.1"/>
    </source>
</evidence>
<dbReference type="Pfam" id="PF03781">
    <property type="entry name" value="FGE-sulfatase"/>
    <property type="match status" value="1"/>
</dbReference>
<dbReference type="InterPro" id="IPR016187">
    <property type="entry name" value="CTDL_fold"/>
</dbReference>
<organism evidence="2 3">
    <name type="scientific">Reticulibacter mediterranei</name>
    <dbReference type="NCBI Taxonomy" id="2778369"/>
    <lineage>
        <taxon>Bacteria</taxon>
        <taxon>Bacillati</taxon>
        <taxon>Chloroflexota</taxon>
        <taxon>Ktedonobacteria</taxon>
        <taxon>Ktedonobacterales</taxon>
        <taxon>Reticulibacteraceae</taxon>
        <taxon>Reticulibacter</taxon>
    </lineage>
</organism>
<keyword evidence="3" id="KW-1185">Reference proteome</keyword>
<accession>A0A8J3IL40</accession>
<evidence type="ECO:0000313" key="3">
    <source>
        <dbReference type="Proteomes" id="UP000597444"/>
    </source>
</evidence>
<dbReference type="PANTHER" id="PTHR23150:SF19">
    <property type="entry name" value="FORMYLGLYCINE-GENERATING ENZYME"/>
    <property type="match status" value="1"/>
</dbReference>